<dbReference type="Pfam" id="PF24300">
    <property type="entry name" value="KWL1"/>
    <property type="match status" value="1"/>
</dbReference>
<dbReference type="SUPFAM" id="SSF50685">
    <property type="entry name" value="Barwin-like endoglucanases"/>
    <property type="match status" value="1"/>
</dbReference>
<gene>
    <name evidence="6" type="ORF">QJS04_geneDACA000302</name>
</gene>
<sequence>MAQQARIVSLIFLILSFIPNFTFSQPCGGCRCPCTQNGDCAPNLTCVDGRCARNLECGDLFPPPPAAPPPLPPPPPVELVVSMSTGWFVRGDLCGRKVSITAISGRRTVVARVVSQCNSVSGCRGLLGLKPPCGNNVIEGTRAVYMALGLHPFGSDQSVYWTTV</sequence>
<keyword evidence="7" id="KW-1185">Reference proteome</keyword>
<protein>
    <submittedName>
        <fullName evidence="6">Ripening-related protein 5</fullName>
    </submittedName>
</protein>
<name>A0AAV9ASG0_ACOGR</name>
<dbReference type="AlphaFoldDB" id="A0AAV9ASG0"/>
<evidence type="ECO:0000256" key="4">
    <source>
        <dbReference type="ARBA" id="ARBA00022729"/>
    </source>
</evidence>
<evidence type="ECO:0000313" key="7">
    <source>
        <dbReference type="Proteomes" id="UP001179952"/>
    </source>
</evidence>
<dbReference type="PANTHER" id="PTHR33191">
    <property type="entry name" value="RIPENING-RELATED PROTEIN 2-RELATED"/>
    <property type="match status" value="1"/>
</dbReference>
<dbReference type="PANTHER" id="PTHR33191:SF9">
    <property type="entry name" value="RIPENING-RELATED PROTEIN 2-RELATED"/>
    <property type="match status" value="1"/>
</dbReference>
<evidence type="ECO:0000256" key="5">
    <source>
        <dbReference type="SAM" id="SignalP"/>
    </source>
</evidence>
<dbReference type="Proteomes" id="UP001179952">
    <property type="component" value="Unassembled WGS sequence"/>
</dbReference>
<dbReference type="EMBL" id="JAUJYN010000007">
    <property type="protein sequence ID" value="KAK1267020.1"/>
    <property type="molecule type" value="Genomic_DNA"/>
</dbReference>
<dbReference type="GO" id="GO:0005576">
    <property type="term" value="C:extracellular region"/>
    <property type="evidence" value="ECO:0007669"/>
    <property type="project" value="UniProtKB-SubCell"/>
</dbReference>
<feature type="signal peptide" evidence="5">
    <location>
        <begin position="1"/>
        <end position="24"/>
    </location>
</feature>
<keyword evidence="3" id="KW-0964">Secreted</keyword>
<evidence type="ECO:0000256" key="1">
    <source>
        <dbReference type="ARBA" id="ARBA00004613"/>
    </source>
</evidence>
<dbReference type="InterPro" id="IPR039271">
    <property type="entry name" value="Kiwellin-like"/>
</dbReference>
<feature type="chain" id="PRO_5044001252" evidence="5">
    <location>
        <begin position="25"/>
        <end position="164"/>
    </location>
</feature>
<comment type="subcellular location">
    <subcellularLocation>
        <location evidence="1">Secreted</location>
    </subcellularLocation>
</comment>
<evidence type="ECO:0000313" key="6">
    <source>
        <dbReference type="EMBL" id="KAK1267020.1"/>
    </source>
</evidence>
<accession>A0AAV9ASG0</accession>
<dbReference type="InterPro" id="IPR036908">
    <property type="entry name" value="RlpA-like_sf"/>
</dbReference>
<dbReference type="Gene3D" id="2.40.40.10">
    <property type="entry name" value="RlpA-like domain"/>
    <property type="match status" value="1"/>
</dbReference>
<keyword evidence="4 5" id="KW-0732">Signal</keyword>
<comment type="similarity">
    <text evidence="2">Belongs to the kiwellin family.</text>
</comment>
<evidence type="ECO:0000256" key="3">
    <source>
        <dbReference type="ARBA" id="ARBA00022525"/>
    </source>
</evidence>
<comment type="caution">
    <text evidence="6">The sequence shown here is derived from an EMBL/GenBank/DDBJ whole genome shotgun (WGS) entry which is preliminary data.</text>
</comment>
<evidence type="ECO:0000256" key="2">
    <source>
        <dbReference type="ARBA" id="ARBA00005592"/>
    </source>
</evidence>
<organism evidence="6 7">
    <name type="scientific">Acorus gramineus</name>
    <name type="common">Dwarf sweet flag</name>
    <dbReference type="NCBI Taxonomy" id="55184"/>
    <lineage>
        <taxon>Eukaryota</taxon>
        <taxon>Viridiplantae</taxon>
        <taxon>Streptophyta</taxon>
        <taxon>Embryophyta</taxon>
        <taxon>Tracheophyta</taxon>
        <taxon>Spermatophyta</taxon>
        <taxon>Magnoliopsida</taxon>
        <taxon>Liliopsida</taxon>
        <taxon>Acoraceae</taxon>
        <taxon>Acorus</taxon>
    </lineage>
</organism>
<reference evidence="6" key="2">
    <citation type="submission" date="2023-06" db="EMBL/GenBank/DDBJ databases">
        <authorList>
            <person name="Ma L."/>
            <person name="Liu K.-W."/>
            <person name="Li Z."/>
            <person name="Hsiao Y.-Y."/>
            <person name="Qi Y."/>
            <person name="Fu T."/>
            <person name="Tang G."/>
            <person name="Zhang D."/>
            <person name="Sun W.-H."/>
            <person name="Liu D.-K."/>
            <person name="Li Y."/>
            <person name="Chen G.-Z."/>
            <person name="Liu X.-D."/>
            <person name="Liao X.-Y."/>
            <person name="Jiang Y.-T."/>
            <person name="Yu X."/>
            <person name="Hao Y."/>
            <person name="Huang J."/>
            <person name="Zhao X.-W."/>
            <person name="Ke S."/>
            <person name="Chen Y.-Y."/>
            <person name="Wu W.-L."/>
            <person name="Hsu J.-L."/>
            <person name="Lin Y.-F."/>
            <person name="Huang M.-D."/>
            <person name="Li C.-Y."/>
            <person name="Huang L."/>
            <person name="Wang Z.-W."/>
            <person name="Zhao X."/>
            <person name="Zhong W.-Y."/>
            <person name="Peng D.-H."/>
            <person name="Ahmad S."/>
            <person name="Lan S."/>
            <person name="Zhang J.-S."/>
            <person name="Tsai W.-C."/>
            <person name="Van De Peer Y."/>
            <person name="Liu Z.-J."/>
        </authorList>
    </citation>
    <scope>NUCLEOTIDE SEQUENCE</scope>
    <source>
        <strain evidence="6">SCP</strain>
        <tissue evidence="6">Leaves</tissue>
    </source>
</reference>
<proteinExistence type="inferred from homology"/>
<reference evidence="6" key="1">
    <citation type="journal article" date="2023" name="Nat. Commun.">
        <title>Diploid and tetraploid genomes of Acorus and the evolution of monocots.</title>
        <authorList>
            <person name="Ma L."/>
            <person name="Liu K.W."/>
            <person name="Li Z."/>
            <person name="Hsiao Y.Y."/>
            <person name="Qi Y."/>
            <person name="Fu T."/>
            <person name="Tang G.D."/>
            <person name="Zhang D."/>
            <person name="Sun W.H."/>
            <person name="Liu D.K."/>
            <person name="Li Y."/>
            <person name="Chen G.Z."/>
            <person name="Liu X.D."/>
            <person name="Liao X.Y."/>
            <person name="Jiang Y.T."/>
            <person name="Yu X."/>
            <person name="Hao Y."/>
            <person name="Huang J."/>
            <person name="Zhao X.W."/>
            <person name="Ke S."/>
            <person name="Chen Y.Y."/>
            <person name="Wu W.L."/>
            <person name="Hsu J.L."/>
            <person name="Lin Y.F."/>
            <person name="Huang M.D."/>
            <person name="Li C.Y."/>
            <person name="Huang L."/>
            <person name="Wang Z.W."/>
            <person name="Zhao X."/>
            <person name="Zhong W.Y."/>
            <person name="Peng D.H."/>
            <person name="Ahmad S."/>
            <person name="Lan S."/>
            <person name="Zhang J.S."/>
            <person name="Tsai W.C."/>
            <person name="Van de Peer Y."/>
            <person name="Liu Z.J."/>
        </authorList>
    </citation>
    <scope>NUCLEOTIDE SEQUENCE</scope>
    <source>
        <strain evidence="6">SCP</strain>
    </source>
</reference>